<protein>
    <recommendedName>
        <fullName evidence="6">HTH marR-type domain-containing protein</fullName>
    </recommendedName>
</protein>
<dbReference type="SUPFAM" id="SSF53067">
    <property type="entry name" value="Actin-like ATPase domain"/>
    <property type="match status" value="1"/>
</dbReference>
<accession>G5ILB0</accession>
<dbReference type="Gene3D" id="3.30.420.40">
    <property type="match status" value="2"/>
</dbReference>
<evidence type="ECO:0000256" key="1">
    <source>
        <dbReference type="ARBA" id="ARBA00002486"/>
    </source>
</evidence>
<dbReference type="OrthoDB" id="9796533at2"/>
<evidence type="ECO:0000313" key="4">
    <source>
        <dbReference type="EMBL" id="EHI57798.1"/>
    </source>
</evidence>
<gene>
    <name evidence="4" type="ORF">HMPREF9473_04288</name>
</gene>
<dbReference type="InterPro" id="IPR036390">
    <property type="entry name" value="WH_DNA-bd_sf"/>
</dbReference>
<organism evidence="4 5">
    <name type="scientific">Hungatella hathewayi WAL-18680</name>
    <dbReference type="NCBI Taxonomy" id="742737"/>
    <lineage>
        <taxon>Bacteria</taxon>
        <taxon>Bacillati</taxon>
        <taxon>Bacillota</taxon>
        <taxon>Clostridia</taxon>
        <taxon>Lachnospirales</taxon>
        <taxon>Lachnospiraceae</taxon>
        <taxon>Hungatella</taxon>
    </lineage>
</organism>
<dbReference type="Gene3D" id="1.10.10.10">
    <property type="entry name" value="Winged helix-like DNA-binding domain superfamily/Winged helix DNA-binding domain"/>
    <property type="match status" value="1"/>
</dbReference>
<evidence type="ECO:0008006" key="6">
    <source>
        <dbReference type="Google" id="ProtNLM"/>
    </source>
</evidence>
<dbReference type="GO" id="GO:0042732">
    <property type="term" value="P:D-xylose metabolic process"/>
    <property type="evidence" value="ECO:0007669"/>
    <property type="project" value="UniProtKB-KW"/>
</dbReference>
<dbReference type="Proteomes" id="UP000005384">
    <property type="component" value="Unassembled WGS sequence"/>
</dbReference>
<dbReference type="CDD" id="cd00090">
    <property type="entry name" value="HTH_ARSR"/>
    <property type="match status" value="1"/>
</dbReference>
<comment type="caution">
    <text evidence="4">The sequence shown here is derived from an EMBL/GenBank/DDBJ whole genome shotgun (WGS) entry which is preliminary data.</text>
</comment>
<dbReference type="SUPFAM" id="SSF46785">
    <property type="entry name" value="Winged helix' DNA-binding domain"/>
    <property type="match status" value="1"/>
</dbReference>
<comment type="similarity">
    <text evidence="2">Belongs to the ROK (NagC/XylR) family.</text>
</comment>
<name>G5ILB0_9FIRM</name>
<comment type="function">
    <text evidence="1">Transcriptional repressor of xylose-utilizing enzymes.</text>
</comment>
<evidence type="ECO:0000313" key="5">
    <source>
        <dbReference type="Proteomes" id="UP000005384"/>
    </source>
</evidence>
<dbReference type="PANTHER" id="PTHR18964">
    <property type="entry name" value="ROK (REPRESSOR, ORF, KINASE) FAMILY"/>
    <property type="match status" value="1"/>
</dbReference>
<dbReference type="Pfam" id="PF13412">
    <property type="entry name" value="HTH_24"/>
    <property type="match status" value="1"/>
</dbReference>
<dbReference type="PANTHER" id="PTHR18964:SF149">
    <property type="entry name" value="BIFUNCTIONAL UDP-N-ACETYLGLUCOSAMINE 2-EPIMERASE_N-ACETYLMANNOSAMINE KINASE"/>
    <property type="match status" value="1"/>
</dbReference>
<dbReference type="Pfam" id="PF00480">
    <property type="entry name" value="ROK"/>
    <property type="match status" value="1"/>
</dbReference>
<dbReference type="InterPro" id="IPR011991">
    <property type="entry name" value="ArsR-like_HTH"/>
</dbReference>
<reference evidence="4 5" key="1">
    <citation type="submission" date="2011-08" db="EMBL/GenBank/DDBJ databases">
        <title>The Genome Sequence of Clostridium hathewayi WAL-18680.</title>
        <authorList>
            <consortium name="The Broad Institute Genome Sequencing Platform"/>
            <person name="Earl A."/>
            <person name="Ward D."/>
            <person name="Feldgarden M."/>
            <person name="Gevers D."/>
            <person name="Finegold S.M."/>
            <person name="Summanen P.H."/>
            <person name="Molitoris D.R."/>
            <person name="Song M."/>
            <person name="Daigneault M."/>
            <person name="Allen-Vercoe E."/>
            <person name="Young S.K."/>
            <person name="Zeng Q."/>
            <person name="Gargeya S."/>
            <person name="Fitzgerald M."/>
            <person name="Haas B."/>
            <person name="Abouelleil A."/>
            <person name="Alvarado L."/>
            <person name="Arachchi H.M."/>
            <person name="Berlin A."/>
            <person name="Brown A."/>
            <person name="Chapman S.B."/>
            <person name="Chen Z."/>
            <person name="Dunbar C."/>
            <person name="Freedman E."/>
            <person name="Gearin G."/>
            <person name="Gellesch M."/>
            <person name="Goldberg J."/>
            <person name="Griggs A."/>
            <person name="Gujja S."/>
            <person name="Heiman D."/>
            <person name="Howarth C."/>
            <person name="Larson L."/>
            <person name="Lui A."/>
            <person name="MacDonald P.J.P."/>
            <person name="Montmayeur A."/>
            <person name="Murphy C."/>
            <person name="Neiman D."/>
            <person name="Pearson M."/>
            <person name="Priest M."/>
            <person name="Roberts A."/>
            <person name="Saif S."/>
            <person name="Shea T."/>
            <person name="Shenoy N."/>
            <person name="Sisk P."/>
            <person name="Stolte C."/>
            <person name="Sykes S."/>
            <person name="Wortman J."/>
            <person name="Nusbaum C."/>
            <person name="Birren B."/>
        </authorList>
    </citation>
    <scope>NUCLEOTIDE SEQUENCE [LARGE SCALE GENOMIC DNA]</scope>
    <source>
        <strain evidence="4 5">WAL-18680</strain>
    </source>
</reference>
<keyword evidence="3" id="KW-0119">Carbohydrate metabolism</keyword>
<dbReference type="AlphaFoldDB" id="G5ILB0"/>
<keyword evidence="3" id="KW-0859">Xylose metabolism</keyword>
<keyword evidence="5" id="KW-1185">Reference proteome</keyword>
<proteinExistence type="inferred from homology"/>
<dbReference type="EMBL" id="ADLN01000118">
    <property type="protein sequence ID" value="EHI57798.1"/>
    <property type="molecule type" value="Genomic_DNA"/>
</dbReference>
<dbReference type="InterPro" id="IPR036388">
    <property type="entry name" value="WH-like_DNA-bd_sf"/>
</dbReference>
<dbReference type="InterPro" id="IPR043129">
    <property type="entry name" value="ATPase_NBD"/>
</dbReference>
<dbReference type="RefSeq" id="WP_006782277.1">
    <property type="nucleotide sequence ID" value="NZ_CP040506.1"/>
</dbReference>
<evidence type="ECO:0000256" key="2">
    <source>
        <dbReference type="ARBA" id="ARBA00006479"/>
    </source>
</evidence>
<dbReference type="HOGENOM" id="CLU_036604_13_1_9"/>
<sequence length="384" mass="42865">MAYRLNGNKILNTMAVKKINESRILELIYWNQGLTQQDIKNELGLSAPTVIQALQQFRELGLIGDGGELVSSGGRKPKTLQFYYDARVAAGVEIRRSHIEAVVIDLKGNVLWSETQEKKFEHVDAYWEWLNQYLKENVVIPYGKEMLLGVGIAFPGEVSPDGTSISRSTVLGIQNMPLANIKQHFDYPVYIEYGANAAGFGAVWSRRGEYDIKDAVYLIVTNNGVAGTVIQDNHIFKGSRGRAAAFGHMTLNPNGRQCFCGAKGCWSAYCGLHNLSDGTDGSLERFFEELDAGKEEARKQWEEYLTYFAQALVNIRLSFDLNIIIGGKLAGYLDSRLEELYRKIFSHPTMADEGKFMELDTIEESAQAVGAALIYVEKLLSGEF</sequence>
<evidence type="ECO:0000256" key="3">
    <source>
        <dbReference type="ARBA" id="ARBA00022629"/>
    </source>
</evidence>
<dbReference type="InterPro" id="IPR000600">
    <property type="entry name" value="ROK"/>
</dbReference>
<dbReference type="PATRIC" id="fig|742737.3.peg.4271"/>